<comment type="caution">
    <text evidence="2">The sequence shown here is derived from an EMBL/GenBank/DDBJ whole genome shotgun (WGS) entry which is preliminary data.</text>
</comment>
<name>A0A2R7Y6N2_9CREN</name>
<keyword evidence="1" id="KW-1133">Transmembrane helix</keyword>
<sequence>MIRQAYAFFLLTAIALALLPTLSMFHAEVLTEYKLVRTPEDVYSGQPVLIFAYVPSGGDVELEVSISLEAKVGAREYTPSPVVHRVPMIPIPWASGWYVVQIPGLPAKSWSFQQLGITIGITVASKVTYKLVVDGAVVAFDSYVVKEGEISKYMPPFTYAFIYDVLKDPSIVSETLGLGPHGWVVGGGENVKIMVLAFDEKSQPTLRFEYRVGGASWAEVSVGDSPFMEKLNSLVSYVNTALKSVENWVKQFYKDITIPEPKLTIKIAEAVIPPQNFGTYVMFKATAKDVDGNTMTSPTGFYYVVNKVSTTKVLIVDPHVWLWLLKENVNQVFNTSKHIVSYEIPEDVIAPLRYVWNVSKTIVNYGLVLFHHWEYLGKYYNIYISWPNRDVATILNTFKPNVIILSSLGLGLKDGGLWNWDLRDVKVDGGSLLDRLTSYVKENHAGLIATHATLSDEILWTSCEDRVKVGTRGHVGYDLTDVNILSESTVAALLGMPELALWEYVRDAVAKALCSYPQTQPIGMLVGSTPLQIPHVPWDGVLKLTLEAGGLGWDLPQEFTVEMPTLAREYGFKAYTEVGWQLALPRALAYVAWDSASKAGAEFTIVKDRVASLYNNITKGVVKTPELSMYLDKALDHVIGDFYKALNSARIRGTALNMSIAIAEVGKPLNISVDVGKEALINLMQKMPVKIVALSPKGLAGVITYDKFWDSNGYRAVYFSFEVEAAEGEVVEKLLINSVEWVRKWRYLDITELLGGLVRIPKDTASRFKEVVANAPGKELLSNGLMLNEEGGAEVKLDLTPGRLYLVIAHPTSDVSVGVAEGPAKIVNITKTDNHITQVAIEVEGYGSVVISLKAGSEASLNPAYLTAKFESYPTLTETTTATTVTTTVTVTKTTTVTITEVKTTAAPATTVTETKTTTVPTTITTVRPTTVVTTEVKTLTTTTAIPITIVQTQTLTQTTTTQTTITITTPKTETTTATQTITDWTTTGIVAVVLLVIGIALGYFIKRK</sequence>
<evidence type="ECO:0000313" key="2">
    <source>
        <dbReference type="EMBL" id="PUA33204.1"/>
    </source>
</evidence>
<dbReference type="EMBL" id="NBVN01000002">
    <property type="protein sequence ID" value="PUA33204.1"/>
    <property type="molecule type" value="Genomic_DNA"/>
</dbReference>
<dbReference type="AlphaFoldDB" id="A0A2R7Y6N2"/>
<evidence type="ECO:0000256" key="1">
    <source>
        <dbReference type="SAM" id="Phobius"/>
    </source>
</evidence>
<organism evidence="2 3">
    <name type="scientific">Zestosphaera tikiterensis</name>
    <dbReference type="NCBI Taxonomy" id="1973259"/>
    <lineage>
        <taxon>Archaea</taxon>
        <taxon>Thermoproteota</taxon>
        <taxon>Thermoprotei</taxon>
        <taxon>Desulfurococcales</taxon>
        <taxon>Desulfurococcaceae</taxon>
        <taxon>Zestosphaera</taxon>
    </lineage>
</organism>
<gene>
    <name evidence="2" type="ORF">B7O98_01855</name>
</gene>
<protein>
    <submittedName>
        <fullName evidence="2">Uncharacterized protein</fullName>
    </submittedName>
</protein>
<keyword evidence="1" id="KW-0472">Membrane</keyword>
<keyword evidence="1" id="KW-0812">Transmembrane</keyword>
<accession>A0A2R7Y6N2</accession>
<evidence type="ECO:0000313" key="3">
    <source>
        <dbReference type="Proteomes" id="UP000244093"/>
    </source>
</evidence>
<feature type="transmembrane region" description="Helical" evidence="1">
    <location>
        <begin position="985"/>
        <end position="1006"/>
    </location>
</feature>
<dbReference type="Proteomes" id="UP000244093">
    <property type="component" value="Unassembled WGS sequence"/>
</dbReference>
<reference evidence="2 3" key="1">
    <citation type="journal article" date="2018" name="Syst. Appl. Microbiol.">
        <title>A new symbiotic nanoarchaeote (Candidatus Nanoclepta minutus) and its host (Zestosphaera tikiterensis gen. nov., sp. nov.) from a New Zealand hot spring.</title>
        <authorList>
            <person name="St John E."/>
            <person name="Liu Y."/>
            <person name="Podar M."/>
            <person name="Stott M.B."/>
            <person name="Meneghin J."/>
            <person name="Chen Z."/>
            <person name="Lagutin K."/>
            <person name="Mitchell K."/>
            <person name="Reysenbach A.L."/>
        </authorList>
    </citation>
    <scope>NUCLEOTIDE SEQUENCE [LARGE SCALE GENOMIC DNA]</scope>
    <source>
        <strain evidence="2">NZ3</strain>
    </source>
</reference>
<proteinExistence type="predicted"/>